<feature type="non-terminal residue" evidence="1">
    <location>
        <position position="467"/>
    </location>
</feature>
<protein>
    <submittedName>
        <fullName evidence="1">Uncharacterized protein</fullName>
    </submittedName>
</protein>
<dbReference type="EMBL" id="JABSTQ010000321">
    <property type="protein sequence ID" value="KAG0445475.1"/>
    <property type="molecule type" value="Genomic_DNA"/>
</dbReference>
<accession>A0AC60R0L2</accession>
<proteinExistence type="predicted"/>
<organism evidence="1 2">
    <name type="scientific">Ixodes persulcatus</name>
    <name type="common">Taiga tick</name>
    <dbReference type="NCBI Taxonomy" id="34615"/>
    <lineage>
        <taxon>Eukaryota</taxon>
        <taxon>Metazoa</taxon>
        <taxon>Ecdysozoa</taxon>
        <taxon>Arthropoda</taxon>
        <taxon>Chelicerata</taxon>
        <taxon>Arachnida</taxon>
        <taxon>Acari</taxon>
        <taxon>Parasitiformes</taxon>
        <taxon>Ixodida</taxon>
        <taxon>Ixodoidea</taxon>
        <taxon>Ixodidae</taxon>
        <taxon>Ixodinae</taxon>
        <taxon>Ixodes</taxon>
    </lineage>
</organism>
<reference evidence="1 2" key="1">
    <citation type="journal article" date="2020" name="Cell">
        <title>Large-Scale Comparative Analyses of Tick Genomes Elucidate Their Genetic Diversity and Vector Capacities.</title>
        <authorList>
            <consortium name="Tick Genome and Microbiome Consortium (TIGMIC)"/>
            <person name="Jia N."/>
            <person name="Wang J."/>
            <person name="Shi W."/>
            <person name="Du L."/>
            <person name="Sun Y."/>
            <person name="Zhan W."/>
            <person name="Jiang J.F."/>
            <person name="Wang Q."/>
            <person name="Zhang B."/>
            <person name="Ji P."/>
            <person name="Bell-Sakyi L."/>
            <person name="Cui X.M."/>
            <person name="Yuan T.T."/>
            <person name="Jiang B.G."/>
            <person name="Yang W.F."/>
            <person name="Lam T.T."/>
            <person name="Chang Q.C."/>
            <person name="Ding S.J."/>
            <person name="Wang X.J."/>
            <person name="Zhu J.G."/>
            <person name="Ruan X.D."/>
            <person name="Zhao L."/>
            <person name="Wei J.T."/>
            <person name="Ye R.Z."/>
            <person name="Que T.C."/>
            <person name="Du C.H."/>
            <person name="Zhou Y.H."/>
            <person name="Cheng J.X."/>
            <person name="Dai P.F."/>
            <person name="Guo W.B."/>
            <person name="Han X.H."/>
            <person name="Huang E.J."/>
            <person name="Li L.F."/>
            <person name="Wei W."/>
            <person name="Gao Y.C."/>
            <person name="Liu J.Z."/>
            <person name="Shao H.Z."/>
            <person name="Wang X."/>
            <person name="Wang C.C."/>
            <person name="Yang T.C."/>
            <person name="Huo Q.B."/>
            <person name="Li W."/>
            <person name="Chen H.Y."/>
            <person name="Chen S.E."/>
            <person name="Zhou L.G."/>
            <person name="Ni X.B."/>
            <person name="Tian J.H."/>
            <person name="Sheng Y."/>
            <person name="Liu T."/>
            <person name="Pan Y.S."/>
            <person name="Xia L.Y."/>
            <person name="Li J."/>
            <person name="Zhao F."/>
            <person name="Cao W.C."/>
        </authorList>
    </citation>
    <scope>NUCLEOTIDE SEQUENCE [LARGE SCALE GENOMIC DNA]</scope>
    <source>
        <strain evidence="1">Iper-2018</strain>
    </source>
</reference>
<feature type="non-terminal residue" evidence="1">
    <location>
        <position position="1"/>
    </location>
</feature>
<keyword evidence="2" id="KW-1185">Reference proteome</keyword>
<dbReference type="Proteomes" id="UP000805193">
    <property type="component" value="Unassembled WGS sequence"/>
</dbReference>
<evidence type="ECO:0000313" key="1">
    <source>
        <dbReference type="EMBL" id="KAG0445475.1"/>
    </source>
</evidence>
<evidence type="ECO:0000313" key="2">
    <source>
        <dbReference type="Proteomes" id="UP000805193"/>
    </source>
</evidence>
<gene>
    <name evidence="1" type="ORF">HPB47_014762</name>
</gene>
<comment type="caution">
    <text evidence="1">The sequence shown here is derived from an EMBL/GenBank/DDBJ whole genome shotgun (WGS) entry which is preliminary data.</text>
</comment>
<name>A0AC60R0L2_IXOPE</name>
<sequence>GTCESRCLVSGVTTNPEPCGFARPRLAVRGFPVSGEKGILVVEPSPGRQSGAWRWALERAAVASRWTWLQAQVADLEFRIRQQSDLCRQLRRAKGPLRLEGADGGDSTTDTTLPQDTTTAHCEHDSTGELCACKGPTTSTAPAKPNGLVLPSPQDATSGTTSSGGGCVRTRGLAPGFRKRKVVLAASALASARKSARLSATVQCSCRSVCGPSSPAGWGAASSALPGLQGPPESSACASGQGLGTPSCFGEPSAAYPPLSPCLVCAGRYNSVRPLDADLMTRQERAALLDPGFHPVLSFRSGWSETAGAGKGGHTGSRGRSMQRCSGARCSRQARPGHCSDCSAGRLLAKLGSESAVPREAGSTNLSVLPSASRHARRRDALRQATAVAAAARVCDARGGGRLLLLLLRRLRTGWAASLPAAAAISCTLFAAAAPQPLPRYCHIARVFLRAGLLFLAEVVVISTAQQ</sequence>